<keyword evidence="2" id="KW-1185">Reference proteome</keyword>
<name>A0A7I7SAK9_9MYCO</name>
<dbReference type="OrthoDB" id="3806873at2"/>
<dbReference type="Pfam" id="PF01636">
    <property type="entry name" value="APH"/>
    <property type="match status" value="1"/>
</dbReference>
<comment type="caution">
    <text evidence="1">The sequence shown here is derived from an EMBL/GenBank/DDBJ whole genome shotgun (WGS) entry which is preliminary data.</text>
</comment>
<dbReference type="Proteomes" id="UP000193577">
    <property type="component" value="Unassembled WGS sequence"/>
</dbReference>
<dbReference type="Gene3D" id="3.90.1200.10">
    <property type="match status" value="1"/>
</dbReference>
<dbReference type="InterPro" id="IPR051678">
    <property type="entry name" value="AGP_Transferase"/>
</dbReference>
<dbReference type="SUPFAM" id="SSF56112">
    <property type="entry name" value="Protein kinase-like (PK-like)"/>
    <property type="match status" value="1"/>
</dbReference>
<protein>
    <submittedName>
        <fullName evidence="1">Phosphotransferase family protein</fullName>
    </submittedName>
</protein>
<organism evidence="1 2">
    <name type="scientific">Mycolicibacillus koreensis</name>
    <dbReference type="NCBI Taxonomy" id="1069220"/>
    <lineage>
        <taxon>Bacteria</taxon>
        <taxon>Bacillati</taxon>
        <taxon>Actinomycetota</taxon>
        <taxon>Actinomycetes</taxon>
        <taxon>Mycobacteriales</taxon>
        <taxon>Mycobacteriaceae</taxon>
        <taxon>Mycolicibacillus</taxon>
    </lineage>
</organism>
<dbReference type="InterPro" id="IPR011009">
    <property type="entry name" value="Kinase-like_dom_sf"/>
</dbReference>
<proteinExistence type="predicted"/>
<dbReference type="CDD" id="cd05154">
    <property type="entry name" value="ACAD10_11_N-like"/>
    <property type="match status" value="1"/>
</dbReference>
<evidence type="ECO:0000313" key="1">
    <source>
        <dbReference type="EMBL" id="OSC34527.1"/>
    </source>
</evidence>
<dbReference type="InterPro" id="IPR002575">
    <property type="entry name" value="Aminoglycoside_PTrfase"/>
</dbReference>
<dbReference type="PANTHER" id="PTHR21310:SF40">
    <property type="entry name" value="AMINOGLYCOSIDE PHOSPHOTRANSFERASE DOMAIN-CONTAINING PROTEIN-RELATED"/>
    <property type="match status" value="1"/>
</dbReference>
<sequence>MNAAQDPAGIDVAAVTAWFAAQIPQASPPLDFELVLGGRSNLTYIVTDTTGRRWVLRRPPTGAVLPSAHNVLREQSVLAALAGTAVPVPPVAGFCADPAITGADFYVMDFVDGVILNTDEDAAVLAPGRREAACLAIVDTLVDIHRIDCGTGPLAALRRPGSYIERQLRRWTRQLDAVASPNDGLRDVAGLLAEAVPPQRSTGLVHGDYRPGNLIVGADGTVRAVLDWELCAVGDALTDLGWLVAWWSAAPEVGWAPDPAAGFLTAERLVARYEERTGRTVGDLDYYHGFALWRLGCIADGVYQRYRDGAMGVTGVHLQEMAERPGQLAQMSRELLTG</sequence>
<dbReference type="EMBL" id="NCXO01000009">
    <property type="protein sequence ID" value="OSC34527.1"/>
    <property type="molecule type" value="Genomic_DNA"/>
</dbReference>
<dbReference type="InterPro" id="IPR041726">
    <property type="entry name" value="ACAD10_11_N"/>
</dbReference>
<dbReference type="AlphaFoldDB" id="A0A7I7SAK9"/>
<evidence type="ECO:0000313" key="2">
    <source>
        <dbReference type="Proteomes" id="UP000193577"/>
    </source>
</evidence>
<reference evidence="1 2" key="1">
    <citation type="submission" date="2017-04" db="EMBL/GenBank/DDBJ databases">
        <title>The new phylogeny of genus Mycobacterium.</title>
        <authorList>
            <person name="Tortoli E."/>
            <person name="Trovato A."/>
            <person name="Cirillo D.M."/>
        </authorList>
    </citation>
    <scope>NUCLEOTIDE SEQUENCE [LARGE SCALE GENOMIC DNA]</scope>
    <source>
        <strain evidence="1 2">KCTC 19819</strain>
    </source>
</reference>
<dbReference type="Gene3D" id="3.30.200.20">
    <property type="entry name" value="Phosphorylase Kinase, domain 1"/>
    <property type="match status" value="1"/>
</dbReference>
<dbReference type="PANTHER" id="PTHR21310">
    <property type="entry name" value="AMINOGLYCOSIDE PHOSPHOTRANSFERASE-RELATED-RELATED"/>
    <property type="match status" value="1"/>
</dbReference>
<dbReference type="RefSeq" id="WP_085302931.1">
    <property type="nucleotide sequence ID" value="NZ_AP022594.1"/>
</dbReference>
<gene>
    <name evidence="1" type="ORF">B8W67_06025</name>
</gene>
<accession>A0A7I7SAK9</accession>